<protein>
    <submittedName>
        <fullName evidence="1">Uncharacterized protein</fullName>
    </submittedName>
</protein>
<accession>U4QDL5</accession>
<keyword evidence="1" id="KW-0614">Plasmid</keyword>
<proteinExistence type="predicted"/>
<reference evidence="1 2" key="1">
    <citation type="journal article" date="2013" name="Genome Announc.">
        <title>Complete Genome Sequence of the Sesbania Symbiont and Rice Growth-Promoting Endophyte Rhizobium sp. Strain IRBG74.</title>
        <authorList>
            <person name="Crook M.B."/>
            <person name="Mitra S."/>
            <person name="Ane J.M."/>
            <person name="Sadowsky M.J."/>
            <person name="Gyaneshwar P."/>
        </authorList>
    </citation>
    <scope>NUCLEOTIDE SEQUENCE [LARGE SCALE GENOMIC DNA]</scope>
    <source>
        <strain evidence="1 2">IRBG74</strain>
        <plasmid evidence="2">IRBL74_p</plasmid>
    </source>
</reference>
<name>U4QDL5_9HYPH</name>
<evidence type="ECO:0000313" key="1">
    <source>
        <dbReference type="EMBL" id="CDI11758.1"/>
    </source>
</evidence>
<dbReference type="Proteomes" id="UP000016944">
    <property type="component" value="Plasmid IRBL74_p"/>
</dbReference>
<dbReference type="HOGENOM" id="CLU_2331756_0_0_5"/>
<organism evidence="1 2">
    <name type="scientific">Agrobacterium pusense</name>
    <dbReference type="NCBI Taxonomy" id="648995"/>
    <lineage>
        <taxon>Bacteria</taxon>
        <taxon>Pseudomonadati</taxon>
        <taxon>Pseudomonadota</taxon>
        <taxon>Alphaproteobacteria</taxon>
        <taxon>Hyphomicrobiales</taxon>
        <taxon>Rhizobiaceae</taxon>
        <taxon>Rhizobium/Agrobacterium group</taxon>
        <taxon>Agrobacterium</taxon>
    </lineage>
</organism>
<dbReference type="KEGG" id="rir:BN877_p0029"/>
<geneLocation type="plasmid" evidence="1 2">
    <name>IRBL74_p</name>
</geneLocation>
<gene>
    <name evidence="1" type="ORF">BN877_p0029</name>
</gene>
<dbReference type="AlphaFoldDB" id="U4QDL5"/>
<evidence type="ECO:0000313" key="2">
    <source>
        <dbReference type="Proteomes" id="UP000016944"/>
    </source>
</evidence>
<dbReference type="EMBL" id="HG518324">
    <property type="protein sequence ID" value="CDI11758.1"/>
    <property type="molecule type" value="Genomic_DNA"/>
</dbReference>
<sequence>MAGRGTGPTCGREDLTSYSQATKTEEFNNTEAHSAAIAQLDLLGGALTRFTKYGDACCRCNEPRPLSSSAKSGFAIWPVPTLALKFKLALVLSGNRSE</sequence>